<comment type="caution">
    <text evidence="3">The sequence shown here is derived from an EMBL/GenBank/DDBJ whole genome shotgun (WGS) entry which is preliminary data.</text>
</comment>
<dbReference type="PROSITE" id="PS50181">
    <property type="entry name" value="FBOX"/>
    <property type="match status" value="1"/>
</dbReference>
<evidence type="ECO:0000259" key="2">
    <source>
        <dbReference type="PROSITE" id="PS50181"/>
    </source>
</evidence>
<sequence length="272" mass="32079">MTSSSSLLVFFPVEVLLRILSMLTVPELAKLFCVSKRVHSLALEALVEHFRHKTYPRWKAAMHVKLIDKALLCNCNDELYDMVLPRYTFGDFHPMVAPYYLDGYTNDILPKHIYENYDEMRERRSPEMPLPTLSVGFILMELDPRTEQELAMGYPCLSLEQFSMFAFRFTIFMEHCYTVDSRDKYDICYCDFYPDLDWKQKLYKNPPPCGPAQPYRLIVDKNFAPMNGAGEVIGSKNMRLRLEADFWREGDIVYYRLSKTVFDWRVSTPLRY</sequence>
<keyword evidence="4" id="KW-1185">Reference proteome</keyword>
<name>A0A4R0RFQ8_9APHY</name>
<organism evidence="3 4">
    <name type="scientific">Steccherinum ochraceum</name>
    <dbReference type="NCBI Taxonomy" id="92696"/>
    <lineage>
        <taxon>Eukaryota</taxon>
        <taxon>Fungi</taxon>
        <taxon>Dikarya</taxon>
        <taxon>Basidiomycota</taxon>
        <taxon>Agaricomycotina</taxon>
        <taxon>Agaricomycetes</taxon>
        <taxon>Polyporales</taxon>
        <taxon>Steccherinaceae</taxon>
        <taxon>Steccherinum</taxon>
    </lineage>
</organism>
<dbReference type="Proteomes" id="UP000292702">
    <property type="component" value="Unassembled WGS sequence"/>
</dbReference>
<reference evidence="3 4" key="1">
    <citation type="submission" date="2018-11" db="EMBL/GenBank/DDBJ databases">
        <title>Genome assembly of Steccherinum ochraceum LE-BIN_3174, the white-rot fungus of the Steccherinaceae family (The Residual Polyporoid clade, Polyporales, Basidiomycota).</title>
        <authorList>
            <person name="Fedorova T.V."/>
            <person name="Glazunova O.A."/>
            <person name="Landesman E.O."/>
            <person name="Moiseenko K.V."/>
            <person name="Psurtseva N.V."/>
            <person name="Savinova O.S."/>
            <person name="Shakhova N.V."/>
            <person name="Tyazhelova T.V."/>
            <person name="Vasina D.V."/>
        </authorList>
    </citation>
    <scope>NUCLEOTIDE SEQUENCE [LARGE SCALE GENOMIC DNA]</scope>
    <source>
        <strain evidence="3 4">LE-BIN_3174</strain>
    </source>
</reference>
<feature type="domain" description="F-box" evidence="2">
    <location>
        <begin position="5"/>
        <end position="53"/>
    </location>
</feature>
<dbReference type="EMBL" id="RWJN01000366">
    <property type="protein sequence ID" value="TCD62498.1"/>
    <property type="molecule type" value="Genomic_DNA"/>
</dbReference>
<accession>A0A4R0RFQ8</accession>
<gene>
    <name evidence="3" type="ORF">EIP91_006794</name>
</gene>
<keyword evidence="1" id="KW-0732">Signal</keyword>
<dbReference type="AlphaFoldDB" id="A0A4R0RFQ8"/>
<evidence type="ECO:0000313" key="4">
    <source>
        <dbReference type="Proteomes" id="UP000292702"/>
    </source>
</evidence>
<evidence type="ECO:0000313" key="3">
    <source>
        <dbReference type="EMBL" id="TCD62498.1"/>
    </source>
</evidence>
<dbReference type="InterPro" id="IPR036047">
    <property type="entry name" value="F-box-like_dom_sf"/>
</dbReference>
<evidence type="ECO:0000256" key="1">
    <source>
        <dbReference type="SAM" id="SignalP"/>
    </source>
</evidence>
<feature type="signal peptide" evidence="1">
    <location>
        <begin position="1"/>
        <end position="21"/>
    </location>
</feature>
<dbReference type="CDD" id="cd09917">
    <property type="entry name" value="F-box_SF"/>
    <property type="match status" value="1"/>
</dbReference>
<dbReference type="InterPro" id="IPR001810">
    <property type="entry name" value="F-box_dom"/>
</dbReference>
<feature type="chain" id="PRO_5020201418" description="F-box domain-containing protein" evidence="1">
    <location>
        <begin position="22"/>
        <end position="272"/>
    </location>
</feature>
<protein>
    <recommendedName>
        <fullName evidence="2">F-box domain-containing protein</fullName>
    </recommendedName>
</protein>
<proteinExistence type="predicted"/>
<dbReference type="SUPFAM" id="SSF81383">
    <property type="entry name" value="F-box domain"/>
    <property type="match status" value="1"/>
</dbReference>